<keyword evidence="2" id="KW-0489">Methyltransferase</keyword>
<name>A0A428JRE4_9BACT</name>
<dbReference type="PROSITE" id="PS01330">
    <property type="entry name" value="PABS_1"/>
    <property type="match status" value="1"/>
</dbReference>
<dbReference type="GO" id="GO:0032259">
    <property type="term" value="P:methylation"/>
    <property type="evidence" value="ECO:0007669"/>
    <property type="project" value="UniProtKB-KW"/>
</dbReference>
<sequence>MTPPPHASAVGCHPVLFLISVLMMPSSDAGFDLVAAVYDPLARLVYGSALRRAQQAALAAGLPAGAPRVLVIGGGTGWILGEVLQRNPAAHIVYLEASARMLTRSRAWLLRHQPHRTRQVEFRLGTEAALHPTEHFEVVLTFFFLDLFEPRRLRCITERLHRALVPGGTWLLADFAVPSQWWHRGLLWLMYRFFGLITGISGQHRPPIEAELHRLGLYPRAVGQFFGRMVAASVWRSP</sequence>
<dbReference type="InterPro" id="IPR029063">
    <property type="entry name" value="SAM-dependent_MTases_sf"/>
</dbReference>
<dbReference type="Proteomes" id="UP000280066">
    <property type="component" value="Unassembled WGS sequence"/>
</dbReference>
<organism evidence="2 3">
    <name type="scientific">Hymenobacter metallilatus</name>
    <dbReference type="NCBI Taxonomy" id="2493666"/>
    <lineage>
        <taxon>Bacteria</taxon>
        <taxon>Pseudomonadati</taxon>
        <taxon>Bacteroidota</taxon>
        <taxon>Cytophagia</taxon>
        <taxon>Cytophagales</taxon>
        <taxon>Hymenobacteraceae</taxon>
        <taxon>Hymenobacter</taxon>
    </lineage>
</organism>
<proteinExistence type="predicted"/>
<dbReference type="Pfam" id="PF08242">
    <property type="entry name" value="Methyltransf_12"/>
    <property type="match status" value="1"/>
</dbReference>
<dbReference type="InterPro" id="IPR013217">
    <property type="entry name" value="Methyltransf_12"/>
</dbReference>
<dbReference type="AlphaFoldDB" id="A0A428JRE4"/>
<keyword evidence="2" id="KW-0808">Transferase</keyword>
<accession>A0A428JRE4</accession>
<keyword evidence="3" id="KW-1185">Reference proteome</keyword>
<evidence type="ECO:0000259" key="1">
    <source>
        <dbReference type="Pfam" id="PF08242"/>
    </source>
</evidence>
<dbReference type="EMBL" id="RWIS01000002">
    <property type="protein sequence ID" value="RSK36193.1"/>
    <property type="molecule type" value="Genomic_DNA"/>
</dbReference>
<reference evidence="2 3" key="1">
    <citation type="submission" date="2018-12" db="EMBL/GenBank/DDBJ databases">
        <authorList>
            <person name="Feng G."/>
            <person name="Zhu H."/>
        </authorList>
    </citation>
    <scope>NUCLEOTIDE SEQUENCE [LARGE SCALE GENOMIC DNA]</scope>
    <source>
        <strain evidence="2 3">9PBR-2</strain>
    </source>
</reference>
<dbReference type="CDD" id="cd02440">
    <property type="entry name" value="AdoMet_MTases"/>
    <property type="match status" value="1"/>
</dbReference>
<comment type="caution">
    <text evidence="2">The sequence shown here is derived from an EMBL/GenBank/DDBJ whole genome shotgun (WGS) entry which is preliminary data.</text>
</comment>
<dbReference type="GO" id="GO:0008168">
    <property type="term" value="F:methyltransferase activity"/>
    <property type="evidence" value="ECO:0007669"/>
    <property type="project" value="UniProtKB-KW"/>
</dbReference>
<gene>
    <name evidence="2" type="ORF">EI290_04730</name>
</gene>
<feature type="domain" description="Methyltransferase type 12" evidence="1">
    <location>
        <begin position="70"/>
        <end position="169"/>
    </location>
</feature>
<dbReference type="SUPFAM" id="SSF53335">
    <property type="entry name" value="S-adenosyl-L-methionine-dependent methyltransferases"/>
    <property type="match status" value="1"/>
</dbReference>
<evidence type="ECO:0000313" key="2">
    <source>
        <dbReference type="EMBL" id="RSK36193.1"/>
    </source>
</evidence>
<dbReference type="OrthoDB" id="836632at2"/>
<dbReference type="InterPro" id="IPR030373">
    <property type="entry name" value="PABS_CS"/>
</dbReference>
<dbReference type="Gene3D" id="3.40.50.150">
    <property type="entry name" value="Vaccinia Virus protein VP39"/>
    <property type="match status" value="1"/>
</dbReference>
<evidence type="ECO:0000313" key="3">
    <source>
        <dbReference type="Proteomes" id="UP000280066"/>
    </source>
</evidence>
<protein>
    <submittedName>
        <fullName evidence="2">Class I SAM-dependent methyltransferase</fullName>
    </submittedName>
</protein>